<proteinExistence type="predicted"/>
<feature type="active site" description="Glycyl thioester intermediate" evidence="9">
    <location>
        <position position="620"/>
    </location>
</feature>
<dbReference type="Gene3D" id="2.30.30.380">
    <property type="entry name" value="Zn-finger domain of Sec23/24"/>
    <property type="match status" value="1"/>
</dbReference>
<dbReference type="InterPro" id="IPR000569">
    <property type="entry name" value="HECT_dom"/>
</dbReference>
<dbReference type="PANTHER" id="PTHR11254">
    <property type="entry name" value="HECT DOMAIN UBIQUITIN-PROTEIN LIGASE"/>
    <property type="match status" value="1"/>
</dbReference>
<keyword evidence="12" id="KW-0472">Membrane</keyword>
<dbReference type="InterPro" id="IPR001876">
    <property type="entry name" value="Znf_RanBP2"/>
</dbReference>
<dbReference type="GeneID" id="19946447"/>
<dbReference type="InterPro" id="IPR035983">
    <property type="entry name" value="Hect_E3_ubiquitin_ligase"/>
</dbReference>
<evidence type="ECO:0000259" key="13">
    <source>
        <dbReference type="PROSITE" id="PS50199"/>
    </source>
</evidence>
<dbReference type="InParanoid" id="T0QQ62"/>
<sequence>MDASTVTYLFGGIVLALAGVCIANCIYMRRHPEASGLGEALLNRNFLEFMPGLNRRDVEELTLDMERWECSVCAFMNLVTKPICSLCSTHRDYRLIEFYSDTVPAREPEKPSRSMSQRASKSLQRQTSKSFQRLSSFFQKVILPEDLNPRQRSARMRKQWTRQLDSKGNVVWARHFLDTEECPASFVIQTGPIRHEVGESNGPDVSVTVIIHDSTTLASAETPGLDAIKTIAWMPIEGINAATTVTGLRLLSSTWSSLLPISRLPFSLKYAWFLHQVSDLIVPYADLHIQTKVQRARVFEEALENLLGIRGQGLCAIIRYNFVGESGLDAGAIQREWYTLVAHALLHEESGLFTISNRDDNSYFINPNSAHDTRHLDVQLEHLELFRAAGRFIGRALLDGQVLPIQLSPVLFKALLGVPMTLDDIESLDKTTYTSLQYIVQNEHVEDLALTFSVTQCYGDRMLEVDLVENGHDLAVTDANKHEYIALMVRHLLFGRVETQLLALIEGVYDVLPPELLTAFDHKELELILCGLHEIDLADWQANTVTSSNLDNTPVLEWFWNIVASLPQEDQAKLLQYATGASRVPVQGFKGLTSYDGKICYFTLKGVAYKQGVYPVAHACYNRIDLPLYPSEELLEDALKTLLLSDPTGFNIE</sequence>
<feature type="transmembrane region" description="Helical" evidence="12">
    <location>
        <begin position="6"/>
        <end position="27"/>
    </location>
</feature>
<evidence type="ECO:0000256" key="9">
    <source>
        <dbReference type="PROSITE-ProRule" id="PRU00104"/>
    </source>
</evidence>
<dbReference type="AlphaFoldDB" id="T0QQ62"/>
<dbReference type="Pfam" id="PF00632">
    <property type="entry name" value="HECT"/>
    <property type="match status" value="1"/>
</dbReference>
<evidence type="ECO:0000256" key="6">
    <source>
        <dbReference type="ARBA" id="ARBA00022771"/>
    </source>
</evidence>
<evidence type="ECO:0000256" key="4">
    <source>
        <dbReference type="ARBA" id="ARBA00022679"/>
    </source>
</evidence>
<dbReference type="OMA" id="QGLCAII"/>
<dbReference type="Gene3D" id="3.30.2410.10">
    <property type="entry name" value="Hect, E3 ligase catalytic domain"/>
    <property type="match status" value="1"/>
</dbReference>
<evidence type="ECO:0000256" key="10">
    <source>
        <dbReference type="PROSITE-ProRule" id="PRU00322"/>
    </source>
</evidence>
<keyword evidence="7 9" id="KW-0833">Ubl conjugation pathway</keyword>
<keyword evidence="4" id="KW-0808">Transferase</keyword>
<evidence type="ECO:0000256" key="8">
    <source>
        <dbReference type="ARBA" id="ARBA00022833"/>
    </source>
</evidence>
<keyword evidence="16" id="KW-1185">Reference proteome</keyword>
<dbReference type="PROSITE" id="PS50199">
    <property type="entry name" value="ZF_RANBP2_2"/>
    <property type="match status" value="1"/>
</dbReference>
<dbReference type="Gene3D" id="3.90.1750.10">
    <property type="entry name" value="Hect, E3 ligase catalytic domains"/>
    <property type="match status" value="1"/>
</dbReference>
<evidence type="ECO:0000313" key="16">
    <source>
        <dbReference type="Proteomes" id="UP000030762"/>
    </source>
</evidence>
<feature type="domain" description="RanBP2-type" evidence="13">
    <location>
        <begin position="64"/>
        <end position="93"/>
    </location>
</feature>
<keyword evidence="6 10" id="KW-0863">Zinc-finger</keyword>
<dbReference type="GO" id="GO:0016567">
    <property type="term" value="P:protein ubiquitination"/>
    <property type="evidence" value="ECO:0007669"/>
    <property type="project" value="TreeGrafter"/>
</dbReference>
<dbReference type="PROSITE" id="PS50237">
    <property type="entry name" value="HECT"/>
    <property type="match status" value="1"/>
</dbReference>
<dbReference type="GO" id="GO:0006511">
    <property type="term" value="P:ubiquitin-dependent protein catabolic process"/>
    <property type="evidence" value="ECO:0007669"/>
    <property type="project" value="TreeGrafter"/>
</dbReference>
<dbReference type="eggNOG" id="KOG0940">
    <property type="taxonomic scope" value="Eukaryota"/>
</dbReference>
<organism evidence="15 16">
    <name type="scientific">Saprolegnia diclina (strain VS20)</name>
    <dbReference type="NCBI Taxonomy" id="1156394"/>
    <lineage>
        <taxon>Eukaryota</taxon>
        <taxon>Sar</taxon>
        <taxon>Stramenopiles</taxon>
        <taxon>Oomycota</taxon>
        <taxon>Saprolegniomycetes</taxon>
        <taxon>Saprolegniales</taxon>
        <taxon>Saprolegniaceae</taxon>
        <taxon>Saprolegnia</taxon>
    </lineage>
</organism>
<dbReference type="InterPro" id="IPR036443">
    <property type="entry name" value="Znf_RanBP2_sf"/>
</dbReference>
<evidence type="ECO:0000313" key="15">
    <source>
        <dbReference type="EMBL" id="EQC36891.1"/>
    </source>
</evidence>
<dbReference type="EC" id="2.3.2.26" evidence="3"/>
<dbReference type="PROSITE" id="PS01358">
    <property type="entry name" value="ZF_RANBP2_1"/>
    <property type="match status" value="1"/>
</dbReference>
<accession>T0QQ62</accession>
<protein>
    <recommendedName>
        <fullName evidence="3">HECT-type E3 ubiquitin transferase</fullName>
        <ecNumber evidence="3">2.3.2.26</ecNumber>
    </recommendedName>
</protein>
<evidence type="ECO:0000256" key="12">
    <source>
        <dbReference type="SAM" id="Phobius"/>
    </source>
</evidence>
<gene>
    <name evidence="15" type="ORF">SDRG_05720</name>
</gene>
<evidence type="ECO:0000256" key="7">
    <source>
        <dbReference type="ARBA" id="ARBA00022786"/>
    </source>
</evidence>
<dbReference type="SUPFAM" id="SSF56204">
    <property type="entry name" value="Hect, E3 ligase catalytic domain"/>
    <property type="match status" value="1"/>
</dbReference>
<dbReference type="PANTHER" id="PTHR11254:SF440">
    <property type="entry name" value="E3 UBIQUITIN-PROTEIN LIGASE NEDD-4"/>
    <property type="match status" value="1"/>
</dbReference>
<dbReference type="SUPFAM" id="SSF90209">
    <property type="entry name" value="Ran binding protein zinc finger-like"/>
    <property type="match status" value="1"/>
</dbReference>
<dbReference type="GO" id="GO:0005737">
    <property type="term" value="C:cytoplasm"/>
    <property type="evidence" value="ECO:0007669"/>
    <property type="project" value="TreeGrafter"/>
</dbReference>
<evidence type="ECO:0000256" key="2">
    <source>
        <dbReference type="ARBA" id="ARBA00004906"/>
    </source>
</evidence>
<name>T0QQ62_SAPDV</name>
<dbReference type="STRING" id="1156394.T0QQ62"/>
<dbReference type="InterPro" id="IPR050409">
    <property type="entry name" value="E3_ubiq-protein_ligase"/>
</dbReference>
<evidence type="ECO:0000256" key="3">
    <source>
        <dbReference type="ARBA" id="ARBA00012485"/>
    </source>
</evidence>
<dbReference type="SMART" id="SM00119">
    <property type="entry name" value="HECTc"/>
    <property type="match status" value="1"/>
</dbReference>
<evidence type="ECO:0000256" key="5">
    <source>
        <dbReference type="ARBA" id="ARBA00022723"/>
    </source>
</evidence>
<feature type="compositionally biased region" description="Polar residues" evidence="11">
    <location>
        <begin position="113"/>
        <end position="128"/>
    </location>
</feature>
<dbReference type="FunFam" id="3.30.2410.10:FF:000009">
    <property type="entry name" value="Probable E3 ubiquitin-protein ligase HECTD2"/>
    <property type="match status" value="1"/>
</dbReference>
<evidence type="ECO:0000259" key="14">
    <source>
        <dbReference type="PROSITE" id="PS50237"/>
    </source>
</evidence>
<keyword evidence="12" id="KW-1133">Transmembrane helix</keyword>
<dbReference type="OrthoDB" id="8068875at2759"/>
<comment type="catalytic activity">
    <reaction evidence="1">
        <text>S-ubiquitinyl-[E2 ubiquitin-conjugating enzyme]-L-cysteine + [acceptor protein]-L-lysine = [E2 ubiquitin-conjugating enzyme]-L-cysteine + N(6)-ubiquitinyl-[acceptor protein]-L-lysine.</text>
        <dbReference type="EC" id="2.3.2.26"/>
    </reaction>
</comment>
<keyword evidence="8" id="KW-0862">Zinc</keyword>
<dbReference type="Gene3D" id="3.30.2160.10">
    <property type="entry name" value="Hect, E3 ligase catalytic domain"/>
    <property type="match status" value="1"/>
</dbReference>
<evidence type="ECO:0000256" key="11">
    <source>
        <dbReference type="SAM" id="MobiDB-lite"/>
    </source>
</evidence>
<dbReference type="GO" id="GO:0008270">
    <property type="term" value="F:zinc ion binding"/>
    <property type="evidence" value="ECO:0007669"/>
    <property type="project" value="UniProtKB-KW"/>
</dbReference>
<reference evidence="15 16" key="1">
    <citation type="submission" date="2012-04" db="EMBL/GenBank/DDBJ databases">
        <title>The Genome Sequence of Saprolegnia declina VS20.</title>
        <authorList>
            <consortium name="The Broad Institute Genome Sequencing Platform"/>
            <person name="Russ C."/>
            <person name="Nusbaum C."/>
            <person name="Tyler B."/>
            <person name="van West P."/>
            <person name="Dieguez-Uribeondo J."/>
            <person name="de Bruijn I."/>
            <person name="Tripathy S."/>
            <person name="Jiang R."/>
            <person name="Young S.K."/>
            <person name="Zeng Q."/>
            <person name="Gargeya S."/>
            <person name="Fitzgerald M."/>
            <person name="Haas B."/>
            <person name="Abouelleil A."/>
            <person name="Alvarado L."/>
            <person name="Arachchi H.M."/>
            <person name="Berlin A."/>
            <person name="Chapman S.B."/>
            <person name="Goldberg J."/>
            <person name="Griggs A."/>
            <person name="Gujja S."/>
            <person name="Hansen M."/>
            <person name="Howarth C."/>
            <person name="Imamovic A."/>
            <person name="Larimer J."/>
            <person name="McCowen C."/>
            <person name="Montmayeur A."/>
            <person name="Murphy C."/>
            <person name="Neiman D."/>
            <person name="Pearson M."/>
            <person name="Priest M."/>
            <person name="Roberts A."/>
            <person name="Saif S."/>
            <person name="Shea T."/>
            <person name="Sisk P."/>
            <person name="Sykes S."/>
            <person name="Wortman J."/>
            <person name="Nusbaum C."/>
            <person name="Birren B."/>
        </authorList>
    </citation>
    <scope>NUCLEOTIDE SEQUENCE [LARGE SCALE GENOMIC DNA]</scope>
    <source>
        <strain evidence="15 16">VS20</strain>
    </source>
</reference>
<comment type="pathway">
    <text evidence="2">Protein modification; protein ubiquitination.</text>
</comment>
<dbReference type="EMBL" id="JH767146">
    <property type="protein sequence ID" value="EQC36891.1"/>
    <property type="molecule type" value="Genomic_DNA"/>
</dbReference>
<dbReference type="Proteomes" id="UP000030762">
    <property type="component" value="Unassembled WGS sequence"/>
</dbReference>
<evidence type="ECO:0000256" key="1">
    <source>
        <dbReference type="ARBA" id="ARBA00000885"/>
    </source>
</evidence>
<dbReference type="CDD" id="cd00078">
    <property type="entry name" value="HECTc"/>
    <property type="match status" value="1"/>
</dbReference>
<dbReference type="VEuPathDB" id="FungiDB:SDRG_05720"/>
<keyword evidence="12" id="KW-0812">Transmembrane</keyword>
<keyword evidence="5" id="KW-0479">Metal-binding</keyword>
<dbReference type="GO" id="GO:0061630">
    <property type="term" value="F:ubiquitin protein ligase activity"/>
    <property type="evidence" value="ECO:0007669"/>
    <property type="project" value="UniProtKB-EC"/>
</dbReference>
<feature type="domain" description="HECT" evidence="14">
    <location>
        <begin position="310"/>
        <end position="653"/>
    </location>
</feature>
<dbReference type="RefSeq" id="XP_008609672.1">
    <property type="nucleotide sequence ID" value="XM_008611450.1"/>
</dbReference>
<feature type="region of interest" description="Disordered" evidence="11">
    <location>
        <begin position="105"/>
        <end position="128"/>
    </location>
</feature>